<keyword evidence="4" id="KW-1185">Reference proteome</keyword>
<dbReference type="InterPro" id="IPR001387">
    <property type="entry name" value="Cro/C1-type_HTH"/>
</dbReference>
<feature type="domain" description="HTH cro/C1-type" evidence="2">
    <location>
        <begin position="16"/>
        <end position="73"/>
    </location>
</feature>
<dbReference type="Pfam" id="PF01381">
    <property type="entry name" value="HTH_3"/>
    <property type="match status" value="1"/>
</dbReference>
<dbReference type="GO" id="GO:0003677">
    <property type="term" value="F:DNA binding"/>
    <property type="evidence" value="ECO:0007669"/>
    <property type="project" value="UniProtKB-KW"/>
</dbReference>
<dbReference type="CDD" id="cd00093">
    <property type="entry name" value="HTH_XRE"/>
    <property type="match status" value="1"/>
</dbReference>
<dbReference type="SUPFAM" id="SSF47413">
    <property type="entry name" value="lambda repressor-like DNA-binding domains"/>
    <property type="match status" value="1"/>
</dbReference>
<dbReference type="EMBL" id="AP023420">
    <property type="protein sequence ID" value="BCK84150.1"/>
    <property type="molecule type" value="Genomic_DNA"/>
</dbReference>
<evidence type="ECO:0000313" key="3">
    <source>
        <dbReference type="EMBL" id="BCK84150.1"/>
    </source>
</evidence>
<sequence length="78" mass="9112">MDMRHYKEWIKIGLNILYYRKEQRLTQQQLADLCGENGVSRAFIQRVETGVSSCSLDTLIDIAAALKIPLYKLFEFKE</sequence>
<dbReference type="AlphaFoldDB" id="A0A810Q7M5"/>
<dbReference type="Proteomes" id="UP000679848">
    <property type="component" value="Chromosome"/>
</dbReference>
<reference evidence="3" key="1">
    <citation type="submission" date="2020-09" db="EMBL/GenBank/DDBJ databases">
        <title>New species isolated from human feces.</title>
        <authorList>
            <person name="Kitahara M."/>
            <person name="Shigeno Y."/>
            <person name="Shime M."/>
            <person name="Matsumoto Y."/>
            <person name="Nakamura S."/>
            <person name="Motooka D."/>
            <person name="Fukuoka S."/>
            <person name="Nishikawa H."/>
            <person name="Benno Y."/>
        </authorList>
    </citation>
    <scope>NUCLEOTIDE SEQUENCE</scope>
    <source>
        <strain evidence="3">MM59</strain>
    </source>
</reference>
<evidence type="ECO:0000313" key="4">
    <source>
        <dbReference type="Proteomes" id="UP000679848"/>
    </source>
</evidence>
<organism evidence="3 4">
    <name type="scientific">Pusillibacter faecalis</name>
    <dbReference type="NCBI Taxonomy" id="2714358"/>
    <lineage>
        <taxon>Bacteria</taxon>
        <taxon>Bacillati</taxon>
        <taxon>Bacillota</taxon>
        <taxon>Clostridia</taxon>
        <taxon>Eubacteriales</taxon>
        <taxon>Oscillospiraceae</taxon>
        <taxon>Pusillibacter</taxon>
    </lineage>
</organism>
<evidence type="ECO:0000256" key="1">
    <source>
        <dbReference type="ARBA" id="ARBA00023125"/>
    </source>
</evidence>
<dbReference type="SMART" id="SM00530">
    <property type="entry name" value="HTH_XRE"/>
    <property type="match status" value="1"/>
</dbReference>
<evidence type="ECO:0000259" key="2">
    <source>
        <dbReference type="PROSITE" id="PS50943"/>
    </source>
</evidence>
<dbReference type="PANTHER" id="PTHR46558">
    <property type="entry name" value="TRACRIPTIONAL REGULATORY PROTEIN-RELATED-RELATED"/>
    <property type="match status" value="1"/>
</dbReference>
<dbReference type="PROSITE" id="PS50943">
    <property type="entry name" value="HTH_CROC1"/>
    <property type="match status" value="1"/>
</dbReference>
<dbReference type="KEGG" id="pfaa:MM59RIKEN_14690"/>
<keyword evidence="1" id="KW-0238">DNA-binding</keyword>
<dbReference type="InterPro" id="IPR010982">
    <property type="entry name" value="Lambda_DNA-bd_dom_sf"/>
</dbReference>
<dbReference type="Gene3D" id="1.10.260.40">
    <property type="entry name" value="lambda repressor-like DNA-binding domains"/>
    <property type="match status" value="1"/>
</dbReference>
<proteinExistence type="predicted"/>
<protein>
    <recommendedName>
        <fullName evidence="2">HTH cro/C1-type domain-containing protein</fullName>
    </recommendedName>
</protein>
<gene>
    <name evidence="3" type="ORF">MM59RIKEN_14690</name>
</gene>
<name>A0A810Q7M5_9FIRM</name>
<accession>A0A810Q7M5</accession>
<dbReference type="PANTHER" id="PTHR46558:SF11">
    <property type="entry name" value="HTH-TYPE TRANSCRIPTIONAL REGULATOR XRE"/>
    <property type="match status" value="1"/>
</dbReference>